<reference evidence="4" key="1">
    <citation type="journal article" date="2019" name="Int. J. Syst. Evol. Microbiol.">
        <title>The Global Catalogue of Microorganisms (GCM) 10K type strain sequencing project: providing services to taxonomists for standard genome sequencing and annotation.</title>
        <authorList>
            <consortium name="The Broad Institute Genomics Platform"/>
            <consortium name="The Broad Institute Genome Sequencing Center for Infectious Disease"/>
            <person name="Wu L."/>
            <person name="Ma J."/>
        </authorList>
    </citation>
    <scope>NUCLEOTIDE SEQUENCE [LARGE SCALE GENOMIC DNA]</scope>
    <source>
        <strain evidence="4">CCUG 58127</strain>
    </source>
</reference>
<gene>
    <name evidence="3" type="ORF">ACFQDH_14750</name>
</gene>
<accession>A0ABW2AI52</accession>
<dbReference type="EMBL" id="JBHSWH010000001">
    <property type="protein sequence ID" value="MFC6706480.1"/>
    <property type="molecule type" value="Genomic_DNA"/>
</dbReference>
<feature type="transmembrane region" description="Helical" evidence="2">
    <location>
        <begin position="29"/>
        <end position="51"/>
    </location>
</feature>
<dbReference type="Proteomes" id="UP001596298">
    <property type="component" value="Unassembled WGS sequence"/>
</dbReference>
<feature type="region of interest" description="Disordered" evidence="1">
    <location>
        <begin position="256"/>
        <end position="288"/>
    </location>
</feature>
<feature type="region of interest" description="Disordered" evidence="1">
    <location>
        <begin position="1"/>
        <end position="26"/>
    </location>
</feature>
<evidence type="ECO:0000256" key="1">
    <source>
        <dbReference type="SAM" id="MobiDB-lite"/>
    </source>
</evidence>
<evidence type="ECO:0000256" key="2">
    <source>
        <dbReference type="SAM" id="Phobius"/>
    </source>
</evidence>
<evidence type="ECO:0000313" key="3">
    <source>
        <dbReference type="EMBL" id="MFC6706480.1"/>
    </source>
</evidence>
<keyword evidence="2" id="KW-0472">Membrane</keyword>
<keyword evidence="2" id="KW-1133">Transmembrane helix</keyword>
<dbReference type="RefSeq" id="WP_382403139.1">
    <property type="nucleotide sequence ID" value="NZ_JBHSWH010000001.1"/>
</dbReference>
<dbReference type="InterPro" id="IPR021454">
    <property type="entry name" value="DUF3105"/>
</dbReference>
<dbReference type="Pfam" id="PF11303">
    <property type="entry name" value="DUF3105"/>
    <property type="match status" value="1"/>
</dbReference>
<comment type="caution">
    <text evidence="3">The sequence shown here is derived from an EMBL/GenBank/DDBJ whole genome shotgun (WGS) entry which is preliminary data.</text>
</comment>
<protein>
    <submittedName>
        <fullName evidence="3">DUF3105 domain-containing protein</fullName>
    </submittedName>
</protein>
<proteinExistence type="predicted"/>
<organism evidence="3 4">
    <name type="scientific">Flexivirga alba</name>
    <dbReference type="NCBI Taxonomy" id="702742"/>
    <lineage>
        <taxon>Bacteria</taxon>
        <taxon>Bacillati</taxon>
        <taxon>Actinomycetota</taxon>
        <taxon>Actinomycetes</taxon>
        <taxon>Micrococcales</taxon>
        <taxon>Dermacoccaceae</taxon>
        <taxon>Flexivirga</taxon>
    </lineage>
</organism>
<name>A0ABW2AI52_9MICO</name>
<sequence length="288" mass="30138">MPPENSASGRREKLQQLQRTQRASGRRRGLIIGGAAAAVVILAAGGITLAVTRSDHQSSDAQALDASQQIMPASISGAAVDQPAPATVANTTGISGVIAYNTNGYPAPGTASAGTLGHNHVTTPVHYAVTPPVGGDHNAIWMNAGVYTKPIPNERAVHNLEHGAVWVTYRPNLPQSQVNQLIALVGKQSLIPETGQGFPAGQSNRYIDLSPWTSQSLPASIVISSWGYQLRVDKPTDPRLQKFINTFRHSQKYTPEYGAPVDGIPTGTGGRAAAYGATKPNPSGTANG</sequence>
<keyword evidence="4" id="KW-1185">Reference proteome</keyword>
<keyword evidence="2" id="KW-0812">Transmembrane</keyword>
<evidence type="ECO:0000313" key="4">
    <source>
        <dbReference type="Proteomes" id="UP001596298"/>
    </source>
</evidence>